<dbReference type="HOGENOM" id="CLU_1158221_0_0_1"/>
<dbReference type="GeneID" id="17274660"/>
<keyword evidence="1" id="KW-1133">Transmembrane helix</keyword>
<sequence length="240" mass="26014">MVESPLPVVGVALQAQPIVHDAVVVAVVVEGVEMGGVEQAQPLVASMQRAHEAPPTVAPDGRPAGAWSSDICDCCSQCIPTCFMACCCEPCALGQLAERLKRNGSPLCGNPSCGYWRIMLALFFCSLVVSWQPLVPVWTWYLYFVVSVATGILVRKSLRVYYSIPGPDCCPSECCRPCDDFFTMWCCGPCAVAQMLRHVFPYESVRPTIDIKGSFFSFGIANLGPDTGMPAQRSIHAALR</sequence>
<reference evidence="3" key="1">
    <citation type="journal article" date="2013" name="Nature">
        <title>Pan genome of the phytoplankton Emiliania underpins its global distribution.</title>
        <authorList>
            <person name="Read B.A."/>
            <person name="Kegel J."/>
            <person name="Klute M.J."/>
            <person name="Kuo A."/>
            <person name="Lefebvre S.C."/>
            <person name="Maumus F."/>
            <person name="Mayer C."/>
            <person name="Miller J."/>
            <person name="Monier A."/>
            <person name="Salamov A."/>
            <person name="Young J."/>
            <person name="Aguilar M."/>
            <person name="Claverie J.M."/>
            <person name="Frickenhaus S."/>
            <person name="Gonzalez K."/>
            <person name="Herman E.K."/>
            <person name="Lin Y.C."/>
            <person name="Napier J."/>
            <person name="Ogata H."/>
            <person name="Sarno A.F."/>
            <person name="Shmutz J."/>
            <person name="Schroeder D."/>
            <person name="de Vargas C."/>
            <person name="Verret F."/>
            <person name="von Dassow P."/>
            <person name="Valentin K."/>
            <person name="Van de Peer Y."/>
            <person name="Wheeler G."/>
            <person name="Dacks J.B."/>
            <person name="Delwiche C.F."/>
            <person name="Dyhrman S.T."/>
            <person name="Glockner G."/>
            <person name="John U."/>
            <person name="Richards T."/>
            <person name="Worden A.Z."/>
            <person name="Zhang X."/>
            <person name="Grigoriev I.V."/>
            <person name="Allen A.E."/>
            <person name="Bidle K."/>
            <person name="Borodovsky M."/>
            <person name="Bowler C."/>
            <person name="Brownlee C."/>
            <person name="Cock J.M."/>
            <person name="Elias M."/>
            <person name="Gladyshev V.N."/>
            <person name="Groth M."/>
            <person name="Guda C."/>
            <person name="Hadaegh A."/>
            <person name="Iglesias-Rodriguez M.D."/>
            <person name="Jenkins J."/>
            <person name="Jones B.M."/>
            <person name="Lawson T."/>
            <person name="Leese F."/>
            <person name="Lindquist E."/>
            <person name="Lobanov A."/>
            <person name="Lomsadze A."/>
            <person name="Malik S.B."/>
            <person name="Marsh M.E."/>
            <person name="Mackinder L."/>
            <person name="Mock T."/>
            <person name="Mueller-Roeber B."/>
            <person name="Pagarete A."/>
            <person name="Parker M."/>
            <person name="Probert I."/>
            <person name="Quesneville H."/>
            <person name="Raines C."/>
            <person name="Rensing S.A."/>
            <person name="Riano-Pachon D.M."/>
            <person name="Richier S."/>
            <person name="Rokitta S."/>
            <person name="Shiraiwa Y."/>
            <person name="Soanes D.M."/>
            <person name="van der Giezen M."/>
            <person name="Wahlund T.M."/>
            <person name="Williams B."/>
            <person name="Wilson W."/>
            <person name="Wolfe G."/>
            <person name="Wurch L.L."/>
        </authorList>
    </citation>
    <scope>NUCLEOTIDE SEQUENCE</scope>
</reference>
<evidence type="ECO:0000313" key="3">
    <source>
        <dbReference type="Proteomes" id="UP000013827"/>
    </source>
</evidence>
<evidence type="ECO:0000313" key="2">
    <source>
        <dbReference type="EnsemblProtists" id="EOD29115"/>
    </source>
</evidence>
<dbReference type="NCBIfam" id="TIGR01571">
    <property type="entry name" value="A_thal_Cys_rich"/>
    <property type="match status" value="1"/>
</dbReference>
<protein>
    <submittedName>
        <fullName evidence="2">Uncharacterized protein</fullName>
    </submittedName>
</protein>
<evidence type="ECO:0000256" key="1">
    <source>
        <dbReference type="SAM" id="Phobius"/>
    </source>
</evidence>
<dbReference type="AlphaFoldDB" id="A0A0D3K030"/>
<dbReference type="STRING" id="2903.R1ER71"/>
<keyword evidence="3" id="KW-1185">Reference proteome</keyword>
<dbReference type="InterPro" id="IPR006461">
    <property type="entry name" value="PLAC_motif_containing"/>
</dbReference>
<accession>A0A0D3K030</accession>
<proteinExistence type="predicted"/>
<feature type="transmembrane region" description="Helical" evidence="1">
    <location>
        <begin position="137"/>
        <end position="154"/>
    </location>
</feature>
<dbReference type="KEGG" id="ehx:EMIHUDRAFT_234042"/>
<organism evidence="2 3">
    <name type="scientific">Emiliania huxleyi (strain CCMP1516)</name>
    <dbReference type="NCBI Taxonomy" id="280463"/>
    <lineage>
        <taxon>Eukaryota</taxon>
        <taxon>Haptista</taxon>
        <taxon>Haptophyta</taxon>
        <taxon>Prymnesiophyceae</taxon>
        <taxon>Isochrysidales</taxon>
        <taxon>Noelaerhabdaceae</taxon>
        <taxon>Emiliania</taxon>
    </lineage>
</organism>
<reference evidence="2" key="2">
    <citation type="submission" date="2024-10" db="UniProtKB">
        <authorList>
            <consortium name="EnsemblProtists"/>
        </authorList>
    </citation>
    <scope>IDENTIFICATION</scope>
</reference>
<dbReference type="Pfam" id="PF04749">
    <property type="entry name" value="PLAC8"/>
    <property type="match status" value="1"/>
</dbReference>
<name>A0A0D3K030_EMIH1</name>
<dbReference type="EnsemblProtists" id="EOD29115">
    <property type="protein sequence ID" value="EOD29115"/>
    <property type="gene ID" value="EMIHUDRAFT_234042"/>
</dbReference>
<keyword evidence="1" id="KW-0472">Membrane</keyword>
<dbReference type="Proteomes" id="UP000013827">
    <property type="component" value="Unassembled WGS sequence"/>
</dbReference>
<dbReference type="PaxDb" id="2903-EOD29115"/>
<keyword evidence="1" id="KW-0812">Transmembrane</keyword>
<dbReference type="RefSeq" id="XP_005781544.1">
    <property type="nucleotide sequence ID" value="XM_005781487.1"/>
</dbReference>
<dbReference type="PANTHER" id="PTHR15907">
    <property type="entry name" value="DUF614 FAMILY PROTEIN-RELATED"/>
    <property type="match status" value="1"/>
</dbReference>
<dbReference type="OMA" id="MACCCEP"/>